<evidence type="ECO:0008006" key="4">
    <source>
        <dbReference type="Google" id="ProtNLM"/>
    </source>
</evidence>
<dbReference type="CDD" id="cd13578">
    <property type="entry name" value="PBP2_Bug27"/>
    <property type="match status" value="1"/>
</dbReference>
<accession>A9BVU5</accession>
<dbReference type="KEGG" id="dac:Daci_2820"/>
<dbReference type="PANTHER" id="PTHR42928">
    <property type="entry name" value="TRICARBOXYLATE-BINDING PROTEIN"/>
    <property type="match status" value="1"/>
</dbReference>
<keyword evidence="3" id="KW-1185">Reference proteome</keyword>
<comment type="similarity">
    <text evidence="1">Belongs to the UPF0065 (bug) family.</text>
</comment>
<dbReference type="EMBL" id="CP000884">
    <property type="protein sequence ID" value="ABX35458.1"/>
    <property type="molecule type" value="Genomic_DNA"/>
</dbReference>
<dbReference type="Gene3D" id="3.40.190.150">
    <property type="entry name" value="Bordetella uptake gene, domain 1"/>
    <property type="match status" value="1"/>
</dbReference>
<dbReference type="STRING" id="398578.Daci_2820"/>
<dbReference type="InterPro" id="IPR005064">
    <property type="entry name" value="BUG"/>
</dbReference>
<name>A9BVU5_DELAS</name>
<protein>
    <recommendedName>
        <fullName evidence="4">Tripartite tricarboxylate transporter substrate binding protein</fullName>
    </recommendedName>
</protein>
<evidence type="ECO:0000256" key="1">
    <source>
        <dbReference type="ARBA" id="ARBA00006987"/>
    </source>
</evidence>
<evidence type="ECO:0000313" key="3">
    <source>
        <dbReference type="Proteomes" id="UP000000784"/>
    </source>
</evidence>
<dbReference type="AlphaFoldDB" id="A9BVU5"/>
<sequence>MRDCALARHGQPCGLAKRTNGDMTMPDSFFPLPSSLLRRRSLVAAALALPLLGHAQAWPARPIVMIVPQAPGGTNDIVGRLVSQKLAEVLGASVVVENRPGAGGNIGTQAVAKAPRDGHTLLMTISSSQAINPALYRKPGFDPVKDFRPIGLIGSVPNVLLAHPGFAAKSVPELIAMARGRPDEFRYASAGNGTLNHLLGEMLNSMAGIQLQHVPYKGVAPALNDVLGGQVPLLFGSLPSTLPHIQAGRLRALAVSGAARSPLLPDVPTIGETVPGYNGTLWVGLFAPEGVPAPVLAQLQDGMARALAAGDLRGKLEASGVELAGPADRPVPPAQMAALLREDIAKWARIVKASGASLD</sequence>
<dbReference type="PANTHER" id="PTHR42928:SF5">
    <property type="entry name" value="BLR1237 PROTEIN"/>
    <property type="match status" value="1"/>
</dbReference>
<reference evidence="3" key="2">
    <citation type="submission" date="2007-11" db="EMBL/GenBank/DDBJ databases">
        <title>Complete sequence of Delftia acidovorans DSM 14801 / SPH-1.</title>
        <authorList>
            <person name="Copeland A."/>
            <person name="Lucas S."/>
            <person name="Lapidus A."/>
            <person name="Barry K."/>
            <person name="Glavina del Rio T."/>
            <person name="Dalin E."/>
            <person name="Tice H."/>
            <person name="Pitluck S."/>
            <person name="Lowry S."/>
            <person name="Clum A."/>
            <person name="Schmutz J."/>
            <person name="Larimer F."/>
            <person name="Land M."/>
            <person name="Hauser L."/>
            <person name="Kyrpides N."/>
            <person name="Kim E."/>
            <person name="Schleheck D."/>
            <person name="Richardson P."/>
        </authorList>
    </citation>
    <scope>NUCLEOTIDE SEQUENCE [LARGE SCALE GENOMIC DNA]</scope>
    <source>
        <strain evidence="3">DSM 14801 / SPH-1</strain>
    </source>
</reference>
<proteinExistence type="inferred from homology"/>
<evidence type="ECO:0000313" key="2">
    <source>
        <dbReference type="EMBL" id="ABX35458.1"/>
    </source>
</evidence>
<dbReference type="Gene3D" id="3.40.190.10">
    <property type="entry name" value="Periplasmic binding protein-like II"/>
    <property type="match status" value="1"/>
</dbReference>
<reference evidence="2 3" key="1">
    <citation type="journal article" date="2004" name="Appl. Environ. Microbiol.">
        <title>Mineralization of individual congeners of linear alkylbenzenesulfonate by defined pairs of heterotrophic bacteria.</title>
        <authorList>
            <person name="Schleheck D."/>
            <person name="Knepper T.P."/>
            <person name="Fischer K."/>
            <person name="Cook A.M."/>
        </authorList>
    </citation>
    <scope>NUCLEOTIDE SEQUENCE [LARGE SCALE GENOMIC DNA]</scope>
    <source>
        <strain evidence="3">DSM 14801 / SPH-1</strain>
    </source>
</reference>
<dbReference type="Pfam" id="PF03401">
    <property type="entry name" value="TctC"/>
    <property type="match status" value="1"/>
</dbReference>
<dbReference type="eggNOG" id="COG3181">
    <property type="taxonomic scope" value="Bacteria"/>
</dbReference>
<dbReference type="Proteomes" id="UP000000784">
    <property type="component" value="Chromosome"/>
</dbReference>
<dbReference type="HOGENOM" id="CLU_045683_0_0_4"/>
<dbReference type="InterPro" id="IPR042100">
    <property type="entry name" value="Bug_dom1"/>
</dbReference>
<organism evidence="2 3">
    <name type="scientific">Delftia acidovorans (strain DSM 14801 / SPH-1)</name>
    <dbReference type="NCBI Taxonomy" id="398578"/>
    <lineage>
        <taxon>Bacteria</taxon>
        <taxon>Pseudomonadati</taxon>
        <taxon>Pseudomonadota</taxon>
        <taxon>Betaproteobacteria</taxon>
        <taxon>Burkholderiales</taxon>
        <taxon>Comamonadaceae</taxon>
        <taxon>Delftia</taxon>
    </lineage>
</organism>
<gene>
    <name evidence="2" type="ordered locus">Daci_2820</name>
</gene>
<dbReference type="SUPFAM" id="SSF53850">
    <property type="entry name" value="Periplasmic binding protein-like II"/>
    <property type="match status" value="1"/>
</dbReference>